<dbReference type="PANTHER" id="PTHR35457">
    <property type="entry name" value="HEME A SYNTHASE"/>
    <property type="match status" value="1"/>
</dbReference>
<dbReference type="InterPro" id="IPR050450">
    <property type="entry name" value="COX15/CtaA_HemeA_synthase"/>
</dbReference>
<dbReference type="GO" id="GO:0046872">
    <property type="term" value="F:metal ion binding"/>
    <property type="evidence" value="ECO:0007669"/>
    <property type="project" value="UniProtKB-KW"/>
</dbReference>
<dbReference type="Pfam" id="PF02628">
    <property type="entry name" value="COX15-CtaA"/>
    <property type="match status" value="1"/>
</dbReference>
<evidence type="ECO:0000256" key="7">
    <source>
        <dbReference type="ARBA" id="ARBA00023004"/>
    </source>
</evidence>
<evidence type="ECO:0000256" key="6">
    <source>
        <dbReference type="ARBA" id="ARBA00023002"/>
    </source>
</evidence>
<comment type="caution">
    <text evidence="13">The sequence shown here is derived from an EMBL/GenBank/DDBJ whole genome shotgun (WGS) entry which is preliminary data.</text>
</comment>
<evidence type="ECO:0000256" key="10">
    <source>
        <dbReference type="ARBA" id="ARBA00023157"/>
    </source>
</evidence>
<feature type="transmembrane region" description="Helical" evidence="12">
    <location>
        <begin position="184"/>
        <end position="209"/>
    </location>
</feature>
<evidence type="ECO:0000256" key="9">
    <source>
        <dbReference type="ARBA" id="ARBA00023136"/>
    </source>
</evidence>
<feature type="transmembrane region" description="Helical" evidence="12">
    <location>
        <begin position="30"/>
        <end position="49"/>
    </location>
</feature>
<keyword evidence="6" id="KW-0560">Oxidoreductase</keyword>
<proteinExistence type="predicted"/>
<dbReference type="GO" id="GO:0016020">
    <property type="term" value="C:membrane"/>
    <property type="evidence" value="ECO:0007669"/>
    <property type="project" value="UniProtKB-SubCell"/>
</dbReference>
<dbReference type="HOGENOM" id="CLU_060266_1_0_11"/>
<organism evidence="13 14">
    <name type="scientific">Corynebacterium durum F0235</name>
    <dbReference type="NCBI Taxonomy" id="1035195"/>
    <lineage>
        <taxon>Bacteria</taxon>
        <taxon>Bacillati</taxon>
        <taxon>Actinomycetota</taxon>
        <taxon>Actinomycetes</taxon>
        <taxon>Mycobacteriales</taxon>
        <taxon>Corynebacteriaceae</taxon>
        <taxon>Corynebacterium</taxon>
    </lineage>
</organism>
<dbReference type="InterPro" id="IPR003780">
    <property type="entry name" value="COX15/CtaA_fam"/>
</dbReference>
<evidence type="ECO:0000256" key="1">
    <source>
        <dbReference type="ARBA" id="ARBA00004141"/>
    </source>
</evidence>
<feature type="transmembrane region" description="Helical" evidence="12">
    <location>
        <begin position="295"/>
        <end position="313"/>
    </location>
</feature>
<keyword evidence="7" id="KW-0408">Iron</keyword>
<comment type="subcellular location">
    <subcellularLocation>
        <location evidence="1">Membrane</location>
        <topology evidence="1">Multi-pass membrane protein</topology>
    </subcellularLocation>
</comment>
<evidence type="ECO:0000256" key="8">
    <source>
        <dbReference type="ARBA" id="ARBA00023133"/>
    </source>
</evidence>
<dbReference type="eggNOG" id="COG1612">
    <property type="taxonomic scope" value="Bacteria"/>
</dbReference>
<dbReference type="PATRIC" id="fig|1035195.3.peg.975"/>
<evidence type="ECO:0000313" key="14">
    <source>
        <dbReference type="Proteomes" id="UP000010445"/>
    </source>
</evidence>
<dbReference type="Proteomes" id="UP000010445">
    <property type="component" value="Unassembled WGS sequence"/>
</dbReference>
<gene>
    <name evidence="13" type="ORF">HMPREF9997_01092</name>
</gene>
<dbReference type="AlphaFoldDB" id="L1MH76"/>
<feature type="transmembrane region" description="Helical" evidence="12">
    <location>
        <begin position="142"/>
        <end position="163"/>
    </location>
</feature>
<keyword evidence="2" id="KW-1003">Cell membrane</keyword>
<comment type="pathway">
    <text evidence="11">Porphyrin-containing compound metabolism.</text>
</comment>
<feature type="transmembrane region" description="Helical" evidence="12">
    <location>
        <begin position="229"/>
        <end position="251"/>
    </location>
</feature>
<feature type="transmembrane region" description="Helical" evidence="12">
    <location>
        <begin position="89"/>
        <end position="107"/>
    </location>
</feature>
<protein>
    <submittedName>
        <fullName evidence="13">Cytochrome oxidase assembly protein</fullName>
    </submittedName>
</protein>
<keyword evidence="8" id="KW-0350">Heme biosynthesis</keyword>
<evidence type="ECO:0000256" key="2">
    <source>
        <dbReference type="ARBA" id="ARBA00022475"/>
    </source>
</evidence>
<keyword evidence="14" id="KW-1185">Reference proteome</keyword>
<evidence type="ECO:0000256" key="5">
    <source>
        <dbReference type="ARBA" id="ARBA00022989"/>
    </source>
</evidence>
<evidence type="ECO:0000256" key="11">
    <source>
        <dbReference type="ARBA" id="ARBA00023444"/>
    </source>
</evidence>
<feature type="transmembrane region" description="Helical" evidence="12">
    <location>
        <begin position="114"/>
        <end position="136"/>
    </location>
</feature>
<dbReference type="PANTHER" id="PTHR35457:SF1">
    <property type="entry name" value="HEME A SYNTHASE"/>
    <property type="match status" value="1"/>
</dbReference>
<dbReference type="GO" id="GO:0006784">
    <property type="term" value="P:heme A biosynthetic process"/>
    <property type="evidence" value="ECO:0007669"/>
    <property type="project" value="InterPro"/>
</dbReference>
<accession>L1MH76</accession>
<sequence>MSTSTPIDQHETGKNSWLDRFSFGVRIQRFWALLLLFAQGGITVTGSIVRVTGSGLGCTSWPDCQQGSLVPISGAAPAIHQAIEFGNRMLAVILAVLALIVFLMMLAAKRRREIVVLAFIQGLGVILQAVIGGISVHLELRWWAVALHFLPSMLLVWLGAILYQRISEPDDGDMTHGFPSPLRYLAVGSAVALAVVLMTGTMVTGAGVHSGDDGVGMEGRLNVDIAEMAHIHAHFMYLYLGLTVGLVAALVTVKASSRALKFSWWLIAMIVVQAAVGIIQYNFGIPRWTVPVHVALSGVVTGFTGLVYAQAFVRQYT</sequence>
<keyword evidence="5 12" id="KW-1133">Transmembrane helix</keyword>
<keyword evidence="9 12" id="KW-0472">Membrane</keyword>
<dbReference type="EMBL" id="AMEM01000017">
    <property type="protein sequence ID" value="EKX90597.1"/>
    <property type="molecule type" value="Genomic_DNA"/>
</dbReference>
<evidence type="ECO:0000256" key="3">
    <source>
        <dbReference type="ARBA" id="ARBA00022692"/>
    </source>
</evidence>
<keyword evidence="10" id="KW-1015">Disulfide bond</keyword>
<keyword evidence="4" id="KW-0479">Metal-binding</keyword>
<evidence type="ECO:0000256" key="4">
    <source>
        <dbReference type="ARBA" id="ARBA00022723"/>
    </source>
</evidence>
<feature type="transmembrane region" description="Helical" evidence="12">
    <location>
        <begin position="263"/>
        <end position="283"/>
    </location>
</feature>
<evidence type="ECO:0000256" key="12">
    <source>
        <dbReference type="SAM" id="Phobius"/>
    </source>
</evidence>
<evidence type="ECO:0000313" key="13">
    <source>
        <dbReference type="EMBL" id="EKX90597.1"/>
    </source>
</evidence>
<reference evidence="13 14" key="1">
    <citation type="submission" date="2012-05" db="EMBL/GenBank/DDBJ databases">
        <authorList>
            <person name="Weinstock G."/>
            <person name="Sodergren E."/>
            <person name="Lobos E.A."/>
            <person name="Fulton L."/>
            <person name="Fulton R."/>
            <person name="Courtney L."/>
            <person name="Fronick C."/>
            <person name="O'Laughlin M."/>
            <person name="Godfrey J."/>
            <person name="Wilson R.M."/>
            <person name="Miner T."/>
            <person name="Farmer C."/>
            <person name="Delehaunty K."/>
            <person name="Cordes M."/>
            <person name="Minx P."/>
            <person name="Tomlinson C."/>
            <person name="Chen J."/>
            <person name="Wollam A."/>
            <person name="Pepin K.H."/>
            <person name="Bhonagiri V."/>
            <person name="Zhang X."/>
            <person name="Suruliraj S."/>
            <person name="Warren W."/>
            <person name="Mitreva M."/>
            <person name="Mardis E.R."/>
            <person name="Wilson R.K."/>
        </authorList>
    </citation>
    <scope>NUCLEOTIDE SEQUENCE [LARGE SCALE GENOMIC DNA]</scope>
    <source>
        <strain evidence="13 14">F0235</strain>
    </source>
</reference>
<name>L1MH76_9CORY</name>
<dbReference type="GO" id="GO:0016491">
    <property type="term" value="F:oxidoreductase activity"/>
    <property type="evidence" value="ECO:0007669"/>
    <property type="project" value="UniProtKB-KW"/>
</dbReference>
<dbReference type="STRING" id="1035195.HMPREF9997_01092"/>
<keyword evidence="3 12" id="KW-0812">Transmembrane</keyword>